<evidence type="ECO:0000256" key="2">
    <source>
        <dbReference type="ARBA" id="ARBA00022801"/>
    </source>
</evidence>
<dbReference type="InterPro" id="IPR052193">
    <property type="entry name" value="Peptidase_C59"/>
</dbReference>
<dbReference type="InterPro" id="IPR029132">
    <property type="entry name" value="CBAH/NAAA_C"/>
</dbReference>
<dbReference type="EMBL" id="LT838813">
    <property type="protein sequence ID" value="SMD43926.1"/>
    <property type="molecule type" value="Genomic_DNA"/>
</dbReference>
<dbReference type="RefSeq" id="WP_084120775.1">
    <property type="nucleotide sequence ID" value="NZ_LT838813.1"/>
</dbReference>
<dbReference type="PANTHER" id="PTHR35527:SF2">
    <property type="entry name" value="HYDROLASE"/>
    <property type="match status" value="1"/>
</dbReference>
<dbReference type="SUPFAM" id="SSF56235">
    <property type="entry name" value="N-terminal nucleophile aminohydrolases (Ntn hydrolases)"/>
    <property type="match status" value="1"/>
</dbReference>
<evidence type="ECO:0000256" key="1">
    <source>
        <dbReference type="ARBA" id="ARBA00006625"/>
    </source>
</evidence>
<feature type="chain" id="PRO_5012303453" evidence="3">
    <location>
        <begin position="25"/>
        <end position="348"/>
    </location>
</feature>
<dbReference type="AlphaFoldDB" id="A0A1W2H604"/>
<dbReference type="CDD" id="cd01902">
    <property type="entry name" value="Ntn_CGH"/>
    <property type="match status" value="1"/>
</dbReference>
<evidence type="ECO:0000256" key="3">
    <source>
        <dbReference type="SAM" id="SignalP"/>
    </source>
</evidence>
<sequence length="348" mass="38763">MKFLKLILTSLFILSFLYPTTVTNACTRVVYQGPNGNIITARSMDWKDEIPADIWLFPRGMNRNGAVGPNSVTWRSKYGSVVTSAFDISSTDGMNEKGLVANLLWLAESTYPEYDGKGKGLSIAAWVQYMLDNFATVAEAVDAMRNRDFEVVSANIPGTARLATLHLSISDANGDNAIFEYVDGKMLIHHDRSYNVMTNSPVFDQQLALNAYWKSIGGLHMLPGTNRAADRFARASFYIHAIPQTDDMRISVASVFSVIRNCSVPFGISSEEEPNISSTRWRSVSDQKNLVYYFETVLTPNTFWVDISKVDFSEKATVKKLSVSNHETYAGNTNKLFKTAKAFEFAGI</sequence>
<evidence type="ECO:0000313" key="5">
    <source>
        <dbReference type="EMBL" id="SMD43926.1"/>
    </source>
</evidence>
<feature type="domain" description="Choloylglycine hydrolase/NAAA C-terminal" evidence="4">
    <location>
        <begin position="26"/>
        <end position="311"/>
    </location>
</feature>
<protein>
    <submittedName>
        <fullName evidence="5">Penicillin amidase Cysteine peptidase. MEROPS family C59</fullName>
    </submittedName>
</protein>
<comment type="similarity">
    <text evidence="1">Belongs to the peptidase C59 family.</text>
</comment>
<name>A0A1W2H604_9BACT</name>
<dbReference type="Gene3D" id="3.60.60.10">
    <property type="entry name" value="Penicillin V Acylase, Chain A"/>
    <property type="match status" value="1"/>
</dbReference>
<keyword evidence="3" id="KW-0732">Signal</keyword>
<accession>A0A1W2H604</accession>
<keyword evidence="2" id="KW-0378">Hydrolase</keyword>
<evidence type="ECO:0000259" key="4">
    <source>
        <dbReference type="Pfam" id="PF02275"/>
    </source>
</evidence>
<dbReference type="InterPro" id="IPR029055">
    <property type="entry name" value="Ntn_hydrolases_N"/>
</dbReference>
<evidence type="ECO:0000313" key="6">
    <source>
        <dbReference type="Proteomes" id="UP000192333"/>
    </source>
</evidence>
<reference evidence="6" key="1">
    <citation type="submission" date="2017-04" db="EMBL/GenBank/DDBJ databases">
        <authorList>
            <person name="Varghese N."/>
            <person name="Submissions S."/>
        </authorList>
    </citation>
    <scope>NUCLEOTIDE SEQUENCE [LARGE SCALE GENOMIC DNA]</scope>
    <source>
        <strain evidence="6">DSM 16537</strain>
    </source>
</reference>
<proteinExistence type="inferred from homology"/>
<feature type="signal peptide" evidence="3">
    <location>
        <begin position="1"/>
        <end position="24"/>
    </location>
</feature>
<dbReference type="Pfam" id="PF02275">
    <property type="entry name" value="CBAH"/>
    <property type="match status" value="1"/>
</dbReference>
<dbReference type="GO" id="GO:0016787">
    <property type="term" value="F:hydrolase activity"/>
    <property type="evidence" value="ECO:0007669"/>
    <property type="project" value="UniProtKB-KW"/>
</dbReference>
<keyword evidence="6" id="KW-1185">Reference proteome</keyword>
<dbReference type="PANTHER" id="PTHR35527">
    <property type="entry name" value="CHOLOYLGLYCINE HYDROLASE"/>
    <property type="match status" value="1"/>
</dbReference>
<dbReference type="Proteomes" id="UP000192333">
    <property type="component" value="Chromosome I"/>
</dbReference>
<dbReference type="OrthoDB" id="1265391at2"/>
<gene>
    <name evidence="5" type="ORF">SAMN00777080_2539</name>
</gene>
<dbReference type="STRING" id="758820.SAMN00777080_2539"/>
<organism evidence="5 6">
    <name type="scientific">Aquiflexum balticum DSM 16537</name>
    <dbReference type="NCBI Taxonomy" id="758820"/>
    <lineage>
        <taxon>Bacteria</taxon>
        <taxon>Pseudomonadati</taxon>
        <taxon>Bacteroidota</taxon>
        <taxon>Cytophagia</taxon>
        <taxon>Cytophagales</taxon>
        <taxon>Cyclobacteriaceae</taxon>
        <taxon>Aquiflexum</taxon>
    </lineage>
</organism>